<dbReference type="SUPFAM" id="SSF48452">
    <property type="entry name" value="TPR-like"/>
    <property type="match status" value="2"/>
</dbReference>
<keyword evidence="2 12" id="KW-0812">Transmembrane</keyword>
<dbReference type="Pfam" id="PF13424">
    <property type="entry name" value="TPR_12"/>
    <property type="match status" value="1"/>
</dbReference>
<feature type="repeat" description="TPR" evidence="10">
    <location>
        <begin position="391"/>
        <end position="424"/>
    </location>
</feature>
<feature type="compositionally biased region" description="Basic and acidic residues" evidence="11">
    <location>
        <begin position="84"/>
        <end position="97"/>
    </location>
</feature>
<dbReference type="Pfam" id="PF13432">
    <property type="entry name" value="TPR_16"/>
    <property type="match status" value="3"/>
</dbReference>
<evidence type="ECO:0000256" key="7">
    <source>
        <dbReference type="ARBA" id="ARBA00023128"/>
    </source>
</evidence>
<dbReference type="InterPro" id="IPR011990">
    <property type="entry name" value="TPR-like_helical_dom_sf"/>
</dbReference>
<feature type="compositionally biased region" description="Polar residues" evidence="11">
    <location>
        <begin position="1"/>
        <end position="13"/>
    </location>
</feature>
<evidence type="ECO:0000256" key="1">
    <source>
        <dbReference type="ARBA" id="ARBA00004572"/>
    </source>
</evidence>
<dbReference type="GO" id="GO:0005741">
    <property type="term" value="C:mitochondrial outer membrane"/>
    <property type="evidence" value="ECO:0007669"/>
    <property type="project" value="UniProtKB-SubCell"/>
</dbReference>
<feature type="region of interest" description="Disordered" evidence="11">
    <location>
        <begin position="63"/>
        <end position="97"/>
    </location>
</feature>
<dbReference type="PANTHER" id="PTHR46208">
    <property type="entry name" value="MITOCHONDRIAL IMPORT RECEPTOR SUBUNIT TOM70"/>
    <property type="match status" value="1"/>
</dbReference>
<protein>
    <submittedName>
        <fullName evidence="13">11728_t:CDS:1</fullName>
    </submittedName>
</protein>
<comment type="similarity">
    <text evidence="9">Belongs to the Tom70 family.</text>
</comment>
<dbReference type="InterPro" id="IPR019734">
    <property type="entry name" value="TPR_rpt"/>
</dbReference>
<evidence type="ECO:0000256" key="12">
    <source>
        <dbReference type="SAM" id="Phobius"/>
    </source>
</evidence>
<feature type="compositionally biased region" description="Basic residues" evidence="11">
    <location>
        <begin position="66"/>
        <end position="79"/>
    </location>
</feature>
<keyword evidence="6 12" id="KW-1133">Transmembrane helix</keyword>
<comment type="subcellular location">
    <subcellularLocation>
        <location evidence="1">Mitochondrion outer membrane</location>
        <topology evidence="1">Single-pass membrane protein</topology>
    </subcellularLocation>
</comment>
<keyword evidence="7" id="KW-0496">Mitochondrion</keyword>
<keyword evidence="14" id="KW-1185">Reference proteome</keyword>
<feature type="repeat" description="TPR" evidence="10">
    <location>
        <begin position="357"/>
        <end position="390"/>
    </location>
</feature>
<dbReference type="AlphaFoldDB" id="A0A9N9AZ90"/>
<feature type="region of interest" description="Disordered" evidence="11">
    <location>
        <begin position="1"/>
        <end position="25"/>
    </location>
</feature>
<dbReference type="GO" id="GO:0045039">
    <property type="term" value="P:protein insertion into mitochondrial inner membrane"/>
    <property type="evidence" value="ECO:0007669"/>
    <property type="project" value="TreeGrafter"/>
</dbReference>
<organism evidence="13 14">
    <name type="scientific">Paraglomus brasilianum</name>
    <dbReference type="NCBI Taxonomy" id="144538"/>
    <lineage>
        <taxon>Eukaryota</taxon>
        <taxon>Fungi</taxon>
        <taxon>Fungi incertae sedis</taxon>
        <taxon>Mucoromycota</taxon>
        <taxon>Glomeromycotina</taxon>
        <taxon>Glomeromycetes</taxon>
        <taxon>Paraglomerales</taxon>
        <taxon>Paraglomeraceae</taxon>
        <taxon>Paraglomus</taxon>
    </lineage>
</organism>
<evidence type="ECO:0000256" key="3">
    <source>
        <dbReference type="ARBA" id="ARBA00022737"/>
    </source>
</evidence>
<dbReference type="EMBL" id="CAJVPI010000519">
    <property type="protein sequence ID" value="CAG8545126.1"/>
    <property type="molecule type" value="Genomic_DNA"/>
</dbReference>
<dbReference type="PROSITE" id="PS50005">
    <property type="entry name" value="TPR"/>
    <property type="match status" value="5"/>
</dbReference>
<accession>A0A9N9AZ90</accession>
<evidence type="ECO:0000313" key="14">
    <source>
        <dbReference type="Proteomes" id="UP000789739"/>
    </source>
</evidence>
<proteinExistence type="inferred from homology"/>
<keyword evidence="4" id="KW-1000">Mitochondrion outer membrane</keyword>
<dbReference type="GO" id="GO:0030943">
    <property type="term" value="F:mitochondrion targeting sequence binding"/>
    <property type="evidence" value="ECO:0007669"/>
    <property type="project" value="TreeGrafter"/>
</dbReference>
<dbReference type="Proteomes" id="UP000789739">
    <property type="component" value="Unassembled WGS sequence"/>
</dbReference>
<feature type="repeat" description="TPR" evidence="10">
    <location>
        <begin position="288"/>
        <end position="321"/>
    </location>
</feature>
<evidence type="ECO:0000256" key="6">
    <source>
        <dbReference type="ARBA" id="ARBA00022989"/>
    </source>
</evidence>
<name>A0A9N9AZ90_9GLOM</name>
<feature type="repeat" description="TPR" evidence="10">
    <location>
        <begin position="323"/>
        <end position="356"/>
    </location>
</feature>
<feature type="repeat" description="TPR" evidence="10">
    <location>
        <begin position="459"/>
        <end position="492"/>
    </location>
</feature>
<sequence length="594" mass="67813">MSVQSSNYSTNGNAEAATGPSASENTGAFQSVKTYLSNKDYKFYLCLSATAVLVGAGVYYFSSSPKSKKKKRPPKRRHQGTGVKKSEPRSAKNKEDVVEYEKFTPEQIEALPMEKRIDAAQTLKERGNRAFGAKRYGKAIDLYTSALAFNKDSIYYSNRAACYFHTQQYENTINDCNEALVIDKHYIKALNRRASAYEFTKQNRTALNDYTASCIMDNFRNESSAEAIERLSKLVAQEEAHEMMRDRPSRLPSTKYVARYFDAYGIDKRRRADGGTNGEITSDSENKGEEYYEKAMQHVRQHRWQEAMEAFDKAIELGCSHMAEAYEYRGSFHFLCASTDKALADLNKALELKPDFTRAHLKKATIYMEQNNGEEANSEFETAIRKDPNNADIYYHRGQVNFVTNKLEDAIKDYEKSIQLYDKYLYTHVQLGLAKYRLGFIEEGYSILEKCLEKFGESSDIHNFLGELCYDLQRFDEALANFEKAISLGADDAAPYVNKALLCLQKQDPAQAEEFCHKALEIDPESDVALNAMSQILHTQNKVEEALTYMKRAVDLARTEEELAAALQYVEIAKAQLEFQRNYPERANELSMRR</sequence>
<dbReference type="GO" id="GO:0030150">
    <property type="term" value="P:protein import into mitochondrial matrix"/>
    <property type="evidence" value="ECO:0007669"/>
    <property type="project" value="TreeGrafter"/>
</dbReference>
<dbReference type="PANTHER" id="PTHR46208:SF1">
    <property type="entry name" value="MITOCHONDRIAL IMPORT RECEPTOR SUBUNIT TOM70"/>
    <property type="match status" value="1"/>
</dbReference>
<evidence type="ECO:0000256" key="2">
    <source>
        <dbReference type="ARBA" id="ARBA00022692"/>
    </source>
</evidence>
<reference evidence="13" key="1">
    <citation type="submission" date="2021-06" db="EMBL/GenBank/DDBJ databases">
        <authorList>
            <person name="Kallberg Y."/>
            <person name="Tangrot J."/>
            <person name="Rosling A."/>
        </authorList>
    </citation>
    <scope>NUCLEOTIDE SEQUENCE</scope>
    <source>
        <strain evidence="13">BR232B</strain>
    </source>
</reference>
<dbReference type="GO" id="GO:0008320">
    <property type="term" value="F:protein transmembrane transporter activity"/>
    <property type="evidence" value="ECO:0007669"/>
    <property type="project" value="TreeGrafter"/>
</dbReference>
<evidence type="ECO:0000256" key="11">
    <source>
        <dbReference type="SAM" id="MobiDB-lite"/>
    </source>
</evidence>
<evidence type="ECO:0000256" key="10">
    <source>
        <dbReference type="PROSITE-ProRule" id="PRU00339"/>
    </source>
</evidence>
<feature type="transmembrane region" description="Helical" evidence="12">
    <location>
        <begin position="41"/>
        <end position="62"/>
    </location>
</feature>
<evidence type="ECO:0000256" key="4">
    <source>
        <dbReference type="ARBA" id="ARBA00022787"/>
    </source>
</evidence>
<evidence type="ECO:0000256" key="9">
    <source>
        <dbReference type="ARBA" id="ARBA00038030"/>
    </source>
</evidence>
<keyword evidence="8 12" id="KW-0472">Membrane</keyword>
<evidence type="ECO:0000313" key="13">
    <source>
        <dbReference type="EMBL" id="CAG8545126.1"/>
    </source>
</evidence>
<keyword evidence="5 10" id="KW-0802">TPR repeat</keyword>
<dbReference type="OrthoDB" id="2942533at2759"/>
<comment type="caution">
    <text evidence="13">The sequence shown here is derived from an EMBL/GenBank/DDBJ whole genome shotgun (WGS) entry which is preliminary data.</text>
</comment>
<dbReference type="SMART" id="SM00028">
    <property type="entry name" value="TPR"/>
    <property type="match status" value="11"/>
</dbReference>
<evidence type="ECO:0000256" key="8">
    <source>
        <dbReference type="ARBA" id="ARBA00023136"/>
    </source>
</evidence>
<gene>
    <name evidence="13" type="ORF">PBRASI_LOCUS4792</name>
</gene>
<keyword evidence="3" id="KW-0677">Repeat</keyword>
<evidence type="ECO:0000256" key="5">
    <source>
        <dbReference type="ARBA" id="ARBA00022803"/>
    </source>
</evidence>
<dbReference type="Gene3D" id="1.25.40.10">
    <property type="entry name" value="Tetratricopeptide repeat domain"/>
    <property type="match status" value="2"/>
</dbReference>